<feature type="compositionally biased region" description="Basic and acidic residues" evidence="9">
    <location>
        <begin position="57"/>
        <end position="85"/>
    </location>
</feature>
<feature type="active site" evidence="7">
    <location>
        <position position="200"/>
    </location>
</feature>
<dbReference type="InterPro" id="IPR002646">
    <property type="entry name" value="PolA_pol_head_dom"/>
</dbReference>
<feature type="region of interest" description="Disordered" evidence="9">
    <location>
        <begin position="554"/>
        <end position="589"/>
    </location>
</feature>
<keyword evidence="5 7" id="KW-0694">RNA-binding</keyword>
<protein>
    <recommendedName>
        <fullName evidence="7">Poly(A) polymerase I</fullName>
        <shortName evidence="7">PAP I</shortName>
        <ecNumber evidence="7">2.7.7.19</ecNumber>
    </recommendedName>
</protein>
<dbReference type="GO" id="GO:0016779">
    <property type="term" value="F:nucleotidyltransferase activity"/>
    <property type="evidence" value="ECO:0007669"/>
    <property type="project" value="UniProtKB-KW"/>
</dbReference>
<dbReference type="EMBL" id="NSDJ01000001">
    <property type="protein sequence ID" value="RKF68179.1"/>
    <property type="molecule type" value="Genomic_DNA"/>
</dbReference>
<reference evidence="13 14" key="1">
    <citation type="submission" date="2017-08" db="EMBL/GenBank/DDBJ databases">
        <title>Comparative genomics of bacteria isolated from necrotic lesions of AOD affected trees.</title>
        <authorList>
            <person name="Doonan J."/>
            <person name="Denman S."/>
            <person name="Mcdonald J.E."/>
        </authorList>
    </citation>
    <scope>NUCLEOTIDE SEQUENCE [LARGE SCALE GENOMIC DNA]</scope>
    <source>
        <strain evidence="13 14">CIP 105588</strain>
    </source>
</reference>
<evidence type="ECO:0000259" key="10">
    <source>
        <dbReference type="Pfam" id="PF01743"/>
    </source>
</evidence>
<comment type="catalytic activity">
    <reaction evidence="7">
        <text>RNA(n) + ATP = RNA(n)-3'-adenine ribonucleotide + diphosphate</text>
        <dbReference type="Rhea" id="RHEA:11332"/>
        <dbReference type="Rhea" id="RHEA-COMP:14527"/>
        <dbReference type="Rhea" id="RHEA-COMP:17347"/>
        <dbReference type="ChEBI" id="CHEBI:30616"/>
        <dbReference type="ChEBI" id="CHEBI:33019"/>
        <dbReference type="ChEBI" id="CHEBI:140395"/>
        <dbReference type="ChEBI" id="CHEBI:173115"/>
        <dbReference type="EC" id="2.7.7.19"/>
    </reaction>
</comment>
<dbReference type="SUPFAM" id="SSF81891">
    <property type="entry name" value="Poly A polymerase C-terminal region-like"/>
    <property type="match status" value="1"/>
</dbReference>
<feature type="domain" description="tRNA nucleotidyltransferase/poly(A) polymerase RNA and SrmB- binding" evidence="12">
    <location>
        <begin position="342"/>
        <end position="403"/>
    </location>
</feature>
<gene>
    <name evidence="7" type="primary">pcnB</name>
    <name evidence="13" type="ORF">CKQ54_07285</name>
</gene>
<name>A0ABX9PV50_9GAMM</name>
<evidence type="ECO:0000256" key="1">
    <source>
        <dbReference type="ARBA" id="ARBA00022664"/>
    </source>
</evidence>
<dbReference type="Pfam" id="PF12627">
    <property type="entry name" value="PolyA_pol_RNAbd"/>
    <property type="match status" value="1"/>
</dbReference>
<evidence type="ECO:0000259" key="11">
    <source>
        <dbReference type="Pfam" id="PF12626"/>
    </source>
</evidence>
<dbReference type="InterPro" id="IPR043519">
    <property type="entry name" value="NT_sf"/>
</dbReference>
<comment type="caution">
    <text evidence="13">The sequence shown here is derived from an EMBL/GenBank/DDBJ whole genome shotgun (WGS) entry which is preliminary data.</text>
</comment>
<keyword evidence="13" id="KW-0548">Nucleotidyltransferase</keyword>
<feature type="active site" evidence="7">
    <location>
        <position position="202"/>
    </location>
</feature>
<accession>A0ABX9PV50</accession>
<dbReference type="CDD" id="cd05398">
    <property type="entry name" value="NT_ClassII-CCAase"/>
    <property type="match status" value="1"/>
</dbReference>
<dbReference type="Gene3D" id="3.30.460.10">
    <property type="entry name" value="Beta Polymerase, domain 2"/>
    <property type="match status" value="1"/>
</dbReference>
<evidence type="ECO:0000313" key="14">
    <source>
        <dbReference type="Proteomes" id="UP000284853"/>
    </source>
</evidence>
<feature type="region of interest" description="Disordered" evidence="9">
    <location>
        <begin position="19"/>
        <end position="144"/>
    </location>
</feature>
<dbReference type="Pfam" id="PF01743">
    <property type="entry name" value="PolyA_pol"/>
    <property type="match status" value="1"/>
</dbReference>
<dbReference type="InterPro" id="IPR025866">
    <property type="entry name" value="PolyA_pol_arg_C_dom"/>
</dbReference>
<dbReference type="Proteomes" id="UP000284853">
    <property type="component" value="Unassembled WGS sequence"/>
</dbReference>
<evidence type="ECO:0000256" key="3">
    <source>
        <dbReference type="ARBA" id="ARBA00022741"/>
    </source>
</evidence>
<comment type="similarity">
    <text evidence="7 8">Belongs to the tRNA nucleotidyltransferase/poly(A) polymerase family.</text>
</comment>
<evidence type="ECO:0000256" key="4">
    <source>
        <dbReference type="ARBA" id="ARBA00022840"/>
    </source>
</evidence>
<feature type="domain" description="Polymerase A arginine-rich C-terminal" evidence="11">
    <location>
        <begin position="460"/>
        <end position="578"/>
    </location>
</feature>
<keyword evidence="1 7" id="KW-0507">mRNA processing</keyword>
<dbReference type="Pfam" id="PF12626">
    <property type="entry name" value="PolyA_pol_arg_C"/>
    <property type="match status" value="1"/>
</dbReference>
<dbReference type="SUPFAM" id="SSF81301">
    <property type="entry name" value="Nucleotidyltransferase"/>
    <property type="match status" value="1"/>
</dbReference>
<dbReference type="NCBIfam" id="NF008634">
    <property type="entry name" value="PRK11623.1"/>
    <property type="match status" value="1"/>
</dbReference>
<keyword evidence="6 7" id="KW-0804">Transcription</keyword>
<keyword evidence="3 7" id="KW-0547">Nucleotide-binding</keyword>
<dbReference type="InterPro" id="IPR032828">
    <property type="entry name" value="PolyA_RNA-bd"/>
</dbReference>
<evidence type="ECO:0000256" key="5">
    <source>
        <dbReference type="ARBA" id="ARBA00022884"/>
    </source>
</evidence>
<dbReference type="InterPro" id="IPR010206">
    <property type="entry name" value="PolA_pol_I"/>
</dbReference>
<feature type="compositionally biased region" description="Basic residues" evidence="9">
    <location>
        <begin position="571"/>
        <end position="583"/>
    </location>
</feature>
<dbReference type="InterPro" id="IPR052191">
    <property type="entry name" value="tRNA_ntf/polyA_polymerase_I"/>
</dbReference>
<dbReference type="EC" id="2.7.7.19" evidence="7"/>
<dbReference type="PANTHER" id="PTHR43051">
    <property type="entry name" value="POLYNUCLEOTIDE ADENYLYLTRANSFERASE FAMILY PROTEIN"/>
    <property type="match status" value="1"/>
</dbReference>
<feature type="compositionally biased region" description="Basic and acidic residues" evidence="9">
    <location>
        <begin position="98"/>
        <end position="134"/>
    </location>
</feature>
<dbReference type="HAMAP" id="MF_00957">
    <property type="entry name" value="PolyA_pol"/>
    <property type="match status" value="1"/>
</dbReference>
<sequence length="589" mass="68394">MFTRVANFCRKVLVREDKVVREEKAVHDEAALHGEPNREENPRRDPSPVAEGNVKAKNPERRDNEQRRENRGRRDDNANRGDRRNNNNRRSSSPYQPRGERSDSRGDRHHDQRTDRNESRNEPRAPRPSVEHVQKPRPSFDYAGETRAMTIIPRDEHNISRRDISENALKVLYRLNKSGFEAFLVGGGVRDLLLDKKPKDFDITTNATPDQVRKLFRNCRLVGRRFRLAHVMFGPEIIEVATFRGHHEQHEETEDKNVSQQAVNGMLLRDNIFGTIEDDAQRRDFTINSLYYGVADFTVRDYTGGLRDLENGIIRLIGDPETRYREDPVRMLRAVRFAAKLDMKISPETAEPIPRLATLLQEIPPARLFEESLKLLQAGYGYETYKKLCEYQLFQPLFPLIARQFTEQGDSPMEHILIQVLKNTDHRLHNDQRVNPAFLFAAMLWYPVIEHAQKLAQEGGLTYYDAFALAMNDVLDEQCRTLAIPKRITTLVRDIWALQLRLSRRQGKRAHKLMEHPKFRAAYDLLVLRAEVEQHRELQSLAQWWGEFQEATPASQKSMLGTLGDDATPARRARPRRPRKRAPRKDGGQ</sequence>
<evidence type="ECO:0000313" key="13">
    <source>
        <dbReference type="EMBL" id="RKF68179.1"/>
    </source>
</evidence>
<evidence type="ECO:0000256" key="2">
    <source>
        <dbReference type="ARBA" id="ARBA00022679"/>
    </source>
</evidence>
<keyword evidence="2 7" id="KW-0808">Transferase</keyword>
<evidence type="ECO:0000259" key="12">
    <source>
        <dbReference type="Pfam" id="PF12627"/>
    </source>
</evidence>
<feature type="domain" description="Poly A polymerase head" evidence="10">
    <location>
        <begin position="182"/>
        <end position="315"/>
    </location>
</feature>
<dbReference type="PANTHER" id="PTHR43051:SF1">
    <property type="entry name" value="POLYNUCLEOTIDE ADENYLYLTRANSFERASE FAMILY PROTEIN"/>
    <property type="match status" value="1"/>
</dbReference>
<comment type="function">
    <text evidence="7">Adds poly(A) tail to the 3' end of many RNAs, which usually targets these RNAs for decay. Plays a significant role in the global control of gene expression, through influencing the rate of transcript degradation, and in the general RNA quality control.</text>
</comment>
<evidence type="ECO:0000256" key="9">
    <source>
        <dbReference type="SAM" id="MobiDB-lite"/>
    </source>
</evidence>
<dbReference type="Gene3D" id="1.10.3090.10">
    <property type="entry name" value="cca-adding enzyme, domain 2"/>
    <property type="match status" value="1"/>
</dbReference>
<feature type="compositionally biased region" description="Basic and acidic residues" evidence="9">
    <location>
        <begin position="19"/>
        <end position="46"/>
    </location>
</feature>
<evidence type="ECO:0000256" key="7">
    <source>
        <dbReference type="HAMAP-Rule" id="MF_00957"/>
    </source>
</evidence>
<evidence type="ECO:0000256" key="6">
    <source>
        <dbReference type="ARBA" id="ARBA00023163"/>
    </source>
</evidence>
<keyword evidence="4 7" id="KW-0067">ATP-binding</keyword>
<proteinExistence type="inferred from homology"/>
<feature type="active site" evidence="7">
    <location>
        <position position="284"/>
    </location>
</feature>
<evidence type="ECO:0000256" key="8">
    <source>
        <dbReference type="RuleBase" id="RU003953"/>
    </source>
</evidence>
<dbReference type="NCBIfam" id="TIGR01942">
    <property type="entry name" value="pcnB"/>
    <property type="match status" value="1"/>
</dbReference>
<organism evidence="13 14">
    <name type="scientific">Rahnella variigena</name>
    <dbReference type="NCBI Taxonomy" id="574964"/>
    <lineage>
        <taxon>Bacteria</taxon>
        <taxon>Pseudomonadati</taxon>
        <taxon>Pseudomonadota</taxon>
        <taxon>Gammaproteobacteria</taxon>
        <taxon>Enterobacterales</taxon>
        <taxon>Yersiniaceae</taxon>
        <taxon>Rahnella</taxon>
    </lineage>
</organism>
<keyword evidence="14" id="KW-1185">Reference proteome</keyword>